<dbReference type="SUPFAM" id="SSF53901">
    <property type="entry name" value="Thiolase-like"/>
    <property type="match status" value="2"/>
</dbReference>
<evidence type="ECO:0000313" key="3">
    <source>
        <dbReference type="Proteomes" id="UP001144036"/>
    </source>
</evidence>
<dbReference type="InterPro" id="IPR002155">
    <property type="entry name" value="Thiolase"/>
</dbReference>
<dbReference type="InterPro" id="IPR055140">
    <property type="entry name" value="Thiolase_C_2"/>
</dbReference>
<protein>
    <submittedName>
        <fullName evidence="2">Thiolase</fullName>
    </submittedName>
</protein>
<dbReference type="PANTHER" id="PTHR42870">
    <property type="entry name" value="ACETYL-COA C-ACETYLTRANSFERASE"/>
    <property type="match status" value="1"/>
</dbReference>
<evidence type="ECO:0000313" key="2">
    <source>
        <dbReference type="EMBL" id="MDA0637727.1"/>
    </source>
</evidence>
<dbReference type="Gene3D" id="3.40.47.10">
    <property type="match status" value="1"/>
</dbReference>
<dbReference type="PANTHER" id="PTHR42870:SF1">
    <property type="entry name" value="NON-SPECIFIC LIPID-TRANSFER PROTEIN-LIKE 2"/>
    <property type="match status" value="1"/>
</dbReference>
<dbReference type="Proteomes" id="UP001144036">
    <property type="component" value="Unassembled WGS sequence"/>
</dbReference>
<organism evidence="2 3">
    <name type="scientific">Nonomuraea corallina</name>
    <dbReference type="NCBI Taxonomy" id="2989783"/>
    <lineage>
        <taxon>Bacteria</taxon>
        <taxon>Bacillati</taxon>
        <taxon>Actinomycetota</taxon>
        <taxon>Actinomycetes</taxon>
        <taxon>Streptosporangiales</taxon>
        <taxon>Streptosporangiaceae</taxon>
        <taxon>Nonomuraea</taxon>
    </lineage>
</organism>
<dbReference type="CDD" id="cd00829">
    <property type="entry name" value="SCP-x_thiolase"/>
    <property type="match status" value="1"/>
</dbReference>
<accession>A0ABT4SKI2</accession>
<dbReference type="EMBL" id="JAPNNL010000174">
    <property type="protein sequence ID" value="MDA0637727.1"/>
    <property type="molecule type" value="Genomic_DNA"/>
</dbReference>
<dbReference type="RefSeq" id="WP_270158629.1">
    <property type="nucleotide sequence ID" value="NZ_JAPNNL010000174.1"/>
</dbReference>
<dbReference type="PIRSF" id="PIRSF000429">
    <property type="entry name" value="Ac-CoA_Ac_transf"/>
    <property type="match status" value="1"/>
</dbReference>
<keyword evidence="3" id="KW-1185">Reference proteome</keyword>
<sequence>MHGGRIAIVGAAETEEIGTLPNTSMLQLHAEAGLNALRDAGLTPADVDGVATAGPLALDVAHHLGINPRWADGTMVGGCSFLLHVRHAAAAIAAGAADVVLITHGESGRSRVGARQWGGQNETPAGQFEAPYGAITPYATFTVPALRFLHDRGMGREDLARVVVAQREWAVKNPRALRRDIVTVDEVLQAPEIAYPFTRDMCCVVTDGGGALVLTSAERAADLPRGDRAVYLLGSGEATEAAMVSQMEDLGSFQAFRRSSGEAFRTAGLGHRDVDHLMIYDAFAHLPLYGLEDLGFVGRGESGAFVADGHTVPGGSLPTNTNGGGLSYTHTGMYGMFAIQEAVRQLRGEAAAQVPDVEVSFVQGVGIFFAASGSLILSNRTS</sequence>
<proteinExistence type="predicted"/>
<name>A0ABT4SKI2_9ACTN</name>
<evidence type="ECO:0000259" key="1">
    <source>
        <dbReference type="Pfam" id="PF22691"/>
    </source>
</evidence>
<comment type="caution">
    <text evidence="2">The sequence shown here is derived from an EMBL/GenBank/DDBJ whole genome shotgun (WGS) entry which is preliminary data.</text>
</comment>
<gene>
    <name evidence="2" type="ORF">OUY22_30330</name>
</gene>
<dbReference type="Pfam" id="PF22691">
    <property type="entry name" value="Thiolase_C_1"/>
    <property type="match status" value="1"/>
</dbReference>
<reference evidence="2" key="1">
    <citation type="submission" date="2022-11" db="EMBL/GenBank/DDBJ databases">
        <title>Nonomuraea corallina sp. nov., a new species of the genus Nonomuraea isolated from sea side sediment in Thai sea.</title>
        <authorList>
            <person name="Ngamcharungchit C."/>
            <person name="Matsumoto A."/>
            <person name="Suriyachadkun C."/>
            <person name="Panbangred W."/>
            <person name="Inahashi Y."/>
            <person name="Intra B."/>
        </authorList>
    </citation>
    <scope>NUCLEOTIDE SEQUENCE</scope>
    <source>
        <strain evidence="2">MCN248</strain>
    </source>
</reference>
<dbReference type="InterPro" id="IPR016039">
    <property type="entry name" value="Thiolase-like"/>
</dbReference>
<feature type="domain" description="Thiolase C-terminal" evidence="1">
    <location>
        <begin position="236"/>
        <end position="379"/>
    </location>
</feature>